<dbReference type="CDD" id="cd03036">
    <property type="entry name" value="ArsC_like"/>
    <property type="match status" value="1"/>
</dbReference>
<keyword evidence="1" id="KW-1015">Disulfide bond</keyword>
<dbReference type="AlphaFoldDB" id="A0A2R5HH70"/>
<gene>
    <name evidence="4" type="primary">arsC_2</name>
    <name evidence="4" type="ORF">NtB2_00819</name>
</gene>
<keyword evidence="2" id="KW-0676">Redox-active center</keyword>
<dbReference type="NCBIfam" id="TIGR01617">
    <property type="entry name" value="arsC_related"/>
    <property type="match status" value="1"/>
</dbReference>
<evidence type="ECO:0000256" key="3">
    <source>
        <dbReference type="PROSITE-ProRule" id="PRU01282"/>
    </source>
</evidence>
<evidence type="ECO:0000256" key="2">
    <source>
        <dbReference type="ARBA" id="ARBA00023284"/>
    </source>
</evidence>
<dbReference type="InterPro" id="IPR036249">
    <property type="entry name" value="Thioredoxin-like_sf"/>
</dbReference>
<sequence>MYTFYWYPKCSTCRKAKAVLDRHQANYTEIDLKANPPKAEDFLTWFSQGNFPVKKFFNSSGLVYRELGLKDKLAGLNEQEAAELLASDGMLVKRPLLIDEAGQLLQIGFKEEAYEKELV</sequence>
<dbReference type="OrthoDB" id="9794155at2"/>
<proteinExistence type="inferred from homology"/>
<dbReference type="EMBL" id="BFFO01000004">
    <property type="protein sequence ID" value="GBG96695.1"/>
    <property type="molecule type" value="Genomic_DNA"/>
</dbReference>
<dbReference type="InterPro" id="IPR006504">
    <property type="entry name" value="Tscrpt_reg_Spx/MgsR"/>
</dbReference>
<dbReference type="PROSITE" id="PS51353">
    <property type="entry name" value="ARSC"/>
    <property type="match status" value="1"/>
</dbReference>
<name>A0A2R5HH70_9LACT</name>
<protein>
    <submittedName>
        <fullName evidence="4">Arsenate reductase</fullName>
    </submittedName>
</protein>
<dbReference type="InterPro" id="IPR006660">
    <property type="entry name" value="Arsenate_reductase-like"/>
</dbReference>
<dbReference type="Pfam" id="PF03960">
    <property type="entry name" value="ArsC"/>
    <property type="match status" value="1"/>
</dbReference>
<dbReference type="PANTHER" id="PTHR30041:SF8">
    <property type="entry name" value="PROTEIN YFFB"/>
    <property type="match status" value="1"/>
</dbReference>
<dbReference type="Gene3D" id="3.40.30.10">
    <property type="entry name" value="Glutaredoxin"/>
    <property type="match status" value="1"/>
</dbReference>
<accession>A0A2R5HH70</accession>
<reference evidence="4 5" key="1">
    <citation type="journal article" date="2018" name="Genome Announc.">
        <title>Draft Genome Sequence of Lactococcus sp. Strain NtB2 (JCM 32569), Isolated from the Gut of the Higher Termite Nasutitermes takasagoensis.</title>
        <authorList>
            <person name="Noda S."/>
            <person name="Aihara C."/>
            <person name="Yuki M."/>
            <person name="Ohkuma M."/>
        </authorList>
    </citation>
    <scope>NUCLEOTIDE SEQUENCE [LARGE SCALE GENOMIC DNA]</scope>
    <source>
        <strain evidence="4 5">NtB2</strain>
    </source>
</reference>
<dbReference type="PROSITE" id="PS51354">
    <property type="entry name" value="GLUTAREDOXIN_2"/>
    <property type="match status" value="1"/>
</dbReference>
<dbReference type="SUPFAM" id="SSF52833">
    <property type="entry name" value="Thioredoxin-like"/>
    <property type="match status" value="1"/>
</dbReference>
<dbReference type="PANTHER" id="PTHR30041">
    <property type="entry name" value="ARSENATE REDUCTASE"/>
    <property type="match status" value="1"/>
</dbReference>
<dbReference type="RefSeq" id="WP_109245671.1">
    <property type="nucleotide sequence ID" value="NZ_BFFO01000004.1"/>
</dbReference>
<organism evidence="4 5">
    <name type="scientific">Lactococcus termiticola</name>
    <dbReference type="NCBI Taxonomy" id="2169526"/>
    <lineage>
        <taxon>Bacteria</taxon>
        <taxon>Bacillati</taxon>
        <taxon>Bacillota</taxon>
        <taxon>Bacilli</taxon>
        <taxon>Lactobacillales</taxon>
        <taxon>Streptococcaceae</taxon>
        <taxon>Lactococcus</taxon>
    </lineage>
</organism>
<dbReference type="Proteomes" id="UP000245021">
    <property type="component" value="Unassembled WGS sequence"/>
</dbReference>
<evidence type="ECO:0000256" key="1">
    <source>
        <dbReference type="ARBA" id="ARBA00023157"/>
    </source>
</evidence>
<evidence type="ECO:0000313" key="5">
    <source>
        <dbReference type="Proteomes" id="UP000245021"/>
    </source>
</evidence>
<comment type="similarity">
    <text evidence="3">Belongs to the ArsC family.</text>
</comment>
<comment type="caution">
    <text evidence="4">The sequence shown here is derived from an EMBL/GenBank/DDBJ whole genome shotgun (WGS) entry which is preliminary data.</text>
</comment>
<keyword evidence="5" id="KW-1185">Reference proteome</keyword>
<evidence type="ECO:0000313" key="4">
    <source>
        <dbReference type="EMBL" id="GBG96695.1"/>
    </source>
</evidence>